<accession>A0A9Q1KDP8</accession>
<proteinExistence type="predicted"/>
<organism evidence="2 3">
    <name type="scientific">Carnegiea gigantea</name>
    <dbReference type="NCBI Taxonomy" id="171969"/>
    <lineage>
        <taxon>Eukaryota</taxon>
        <taxon>Viridiplantae</taxon>
        <taxon>Streptophyta</taxon>
        <taxon>Embryophyta</taxon>
        <taxon>Tracheophyta</taxon>
        <taxon>Spermatophyta</taxon>
        <taxon>Magnoliopsida</taxon>
        <taxon>eudicotyledons</taxon>
        <taxon>Gunneridae</taxon>
        <taxon>Pentapetalae</taxon>
        <taxon>Caryophyllales</taxon>
        <taxon>Cactineae</taxon>
        <taxon>Cactaceae</taxon>
        <taxon>Cactoideae</taxon>
        <taxon>Echinocereeae</taxon>
        <taxon>Carnegiea</taxon>
    </lineage>
</organism>
<reference evidence="2" key="1">
    <citation type="submission" date="2022-04" db="EMBL/GenBank/DDBJ databases">
        <title>Carnegiea gigantea Genome sequencing and assembly v2.</title>
        <authorList>
            <person name="Copetti D."/>
            <person name="Sanderson M.J."/>
            <person name="Burquez A."/>
            <person name="Wojciechowski M.F."/>
        </authorList>
    </citation>
    <scope>NUCLEOTIDE SEQUENCE</scope>
    <source>
        <strain evidence="2">SGP5-SGP5p</strain>
        <tissue evidence="2">Aerial part</tissue>
    </source>
</reference>
<dbReference type="Gene3D" id="3.30.460.10">
    <property type="entry name" value="Beta Polymerase, domain 2"/>
    <property type="match status" value="1"/>
</dbReference>
<dbReference type="EMBL" id="JAKOGI010000180">
    <property type="protein sequence ID" value="KAJ8440976.1"/>
    <property type="molecule type" value="Genomic_DNA"/>
</dbReference>
<sequence>MVFIFLTRRRIDDEVQRVRLEYMLAKASFNEDFFVVLCNMLKNTSGVLDVHSGKDAKVPLMRFKFEGISVNLPYAQLQLTSVPETKDNISKGMLQYQIGKNKLTQNAADLFAELEKEGLQTDTRAYTELIGAYFRADMGDTNHDLAFSNLIPVLDVLAPKSS</sequence>
<keyword evidence="3" id="KW-1185">Reference proteome</keyword>
<dbReference type="GO" id="GO:0005634">
    <property type="term" value="C:nucleus"/>
    <property type="evidence" value="ECO:0007669"/>
    <property type="project" value="TreeGrafter"/>
</dbReference>
<dbReference type="PANTHER" id="PTHR10682">
    <property type="entry name" value="POLY A POLYMERASE"/>
    <property type="match status" value="1"/>
</dbReference>
<dbReference type="InterPro" id="IPR048840">
    <property type="entry name" value="PolA_pol_NTPase"/>
</dbReference>
<evidence type="ECO:0000313" key="3">
    <source>
        <dbReference type="Proteomes" id="UP001153076"/>
    </source>
</evidence>
<evidence type="ECO:0000313" key="2">
    <source>
        <dbReference type="EMBL" id="KAJ8440976.1"/>
    </source>
</evidence>
<protein>
    <recommendedName>
        <fullName evidence="1">Poly(A) polymerase nucleotidyltransferase domain-containing protein</fullName>
    </recommendedName>
</protein>
<name>A0A9Q1KDP8_9CARY</name>
<dbReference type="OrthoDB" id="1737454at2759"/>
<dbReference type="SUPFAM" id="SSF81301">
    <property type="entry name" value="Nucleotidyltransferase"/>
    <property type="match status" value="1"/>
</dbReference>
<gene>
    <name evidence="2" type="ORF">Cgig2_020005</name>
</gene>
<dbReference type="GO" id="GO:1990817">
    <property type="term" value="F:poly(A) RNA polymerase activity"/>
    <property type="evidence" value="ECO:0007669"/>
    <property type="project" value="TreeGrafter"/>
</dbReference>
<dbReference type="Pfam" id="PF20750">
    <property type="entry name" value="PAP_NTPase"/>
    <property type="match status" value="1"/>
</dbReference>
<dbReference type="Proteomes" id="UP001153076">
    <property type="component" value="Unassembled WGS sequence"/>
</dbReference>
<comment type="caution">
    <text evidence="2">The sequence shown here is derived from an EMBL/GenBank/DDBJ whole genome shotgun (WGS) entry which is preliminary data.</text>
</comment>
<dbReference type="InterPro" id="IPR043519">
    <property type="entry name" value="NT_sf"/>
</dbReference>
<dbReference type="PANTHER" id="PTHR10682:SF33">
    <property type="entry name" value="NUCLEAR POLY(A) POLYMERASE 3"/>
    <property type="match status" value="1"/>
</dbReference>
<evidence type="ECO:0000259" key="1">
    <source>
        <dbReference type="Pfam" id="PF20750"/>
    </source>
</evidence>
<dbReference type="AlphaFoldDB" id="A0A9Q1KDP8"/>
<feature type="domain" description="Poly(A) polymerase nucleotidyltransferase" evidence="1">
    <location>
        <begin position="28"/>
        <end position="90"/>
    </location>
</feature>